<dbReference type="InterPro" id="IPR058596">
    <property type="entry name" value="TraC-like_dom"/>
</dbReference>
<dbReference type="EMBL" id="MHNF01000033">
    <property type="protein sequence ID" value="OGZ40420.1"/>
    <property type="molecule type" value="Genomic_DNA"/>
</dbReference>
<proteinExistence type="predicted"/>
<gene>
    <name evidence="2" type="ORF">A3B04_02275</name>
</gene>
<protein>
    <recommendedName>
        <fullName evidence="1">TraC-like domain-containing protein</fullName>
    </recommendedName>
</protein>
<dbReference type="AlphaFoldDB" id="A0A1G2FS00"/>
<feature type="domain" description="TraC-like" evidence="1">
    <location>
        <begin position="18"/>
        <end position="195"/>
    </location>
</feature>
<evidence type="ECO:0000259" key="1">
    <source>
        <dbReference type="Pfam" id="PF26593"/>
    </source>
</evidence>
<comment type="caution">
    <text evidence="2">The sequence shown here is derived from an EMBL/GenBank/DDBJ whole genome shotgun (WGS) entry which is preliminary data.</text>
</comment>
<dbReference type="Pfam" id="PF26593">
    <property type="entry name" value="TraC-like"/>
    <property type="match status" value="1"/>
</dbReference>
<organism evidence="2 3">
    <name type="scientific">Candidatus Portnoybacteria bacterium RIFCSPLOWO2_02_FULL_39_11</name>
    <dbReference type="NCBI Taxonomy" id="1802001"/>
    <lineage>
        <taxon>Bacteria</taxon>
        <taxon>Candidatus Portnoyibacteriota</taxon>
    </lineage>
</organism>
<dbReference type="Proteomes" id="UP000177126">
    <property type="component" value="Unassembled WGS sequence"/>
</dbReference>
<name>A0A1G2FS00_9BACT</name>
<sequence length="208" mass="23496">MPAPPVQQKITIEDIRDGVIIMPGGDLRGILIASSVNFSLKSTEEQDALIFKYQGFLNSLDFPVQILMVSRHLNIDEYLASIEQKRKEQTNELLRIQIAEYLDFIKNLVQVGNIMDQSFYVIVPLPKVEKKESGIAEKLGLFQKTGNEEIKSFDELKTQLWQRLEYVAGGLAGMGIKSAPLNSEEITQLFYRLYNMGTKSVPTVAPKE</sequence>
<reference evidence="2 3" key="1">
    <citation type="journal article" date="2016" name="Nat. Commun.">
        <title>Thousands of microbial genomes shed light on interconnected biogeochemical processes in an aquifer system.</title>
        <authorList>
            <person name="Anantharaman K."/>
            <person name="Brown C.T."/>
            <person name="Hug L.A."/>
            <person name="Sharon I."/>
            <person name="Castelle C.J."/>
            <person name="Probst A.J."/>
            <person name="Thomas B.C."/>
            <person name="Singh A."/>
            <person name="Wilkins M.J."/>
            <person name="Karaoz U."/>
            <person name="Brodie E.L."/>
            <person name="Williams K.H."/>
            <person name="Hubbard S.S."/>
            <person name="Banfield J.F."/>
        </authorList>
    </citation>
    <scope>NUCLEOTIDE SEQUENCE [LARGE SCALE GENOMIC DNA]</scope>
</reference>
<accession>A0A1G2FS00</accession>
<evidence type="ECO:0000313" key="3">
    <source>
        <dbReference type="Proteomes" id="UP000177126"/>
    </source>
</evidence>
<evidence type="ECO:0000313" key="2">
    <source>
        <dbReference type="EMBL" id="OGZ40420.1"/>
    </source>
</evidence>